<name>A0ACC3Z7G9_COLTU</name>
<protein>
    <submittedName>
        <fullName evidence="1">DUF1446 domain-containing protein</fullName>
    </submittedName>
</protein>
<evidence type="ECO:0000313" key="2">
    <source>
        <dbReference type="Proteomes" id="UP000805649"/>
    </source>
</evidence>
<sequence length="614" mass="67746">MPLRAKLVGHFTSGDNGEARVASASGSAADRRAGLAELARDEEIHYIVGDWMSEYNMALRGGAKADNPSNSAEYESSFLESIQPALGHLDTRRIKVAVNAGASDTKKLRDVLVNMINEQGLNLKVAWIEGDEVIDVVQKGLESGHGFQNLTTGRNIKDWNYEPIYAQAYLGCWGIVEAFQQGADIVLCGRVADASPTVACAAYHHGWTRVDYSRLAHALVAGHLIECTTYITGGNFSGFNSLSGNSVDLGFPIAAIDNTGEFSVYKQSKKDGMVTPETCTAQLLYEIQGPYYYNSDVVAVLDKIKMAQVGENKVRVSNVGHMKPPSTTKVGIVARGGYQAEAHYFLCGLDIKEKAALFERQIRHVLDETQYSCLKFSTNGSCPENPSNQDAATVDLRIFAQSRSKETLSPLKFLKPIVDNIMQSYPGATFHTDTRQAFPKEFYECWVSIIPQTAIKHACHLPWKDQHVEIPPPMDTAAFVYKQPTYETSDPINPASLGPAIKAPLGYIVHARSGDKGSDSNVGFFVRDSGEWDWLRSVLTVNKIRELLGDDDKGKPIFRFELPHLHAVHFLLKDHLDRGVTSSSSYDFLGKNLAEYLRCKHVDVPEMFLAQGKI</sequence>
<proteinExistence type="predicted"/>
<comment type="caution">
    <text evidence="1">The sequence shown here is derived from an EMBL/GenBank/DDBJ whole genome shotgun (WGS) entry which is preliminary data.</text>
</comment>
<organism evidence="1 2">
    <name type="scientific">Colletotrichum truncatum</name>
    <name type="common">Anthracnose fungus</name>
    <name type="synonym">Colletotrichum capsici</name>
    <dbReference type="NCBI Taxonomy" id="5467"/>
    <lineage>
        <taxon>Eukaryota</taxon>
        <taxon>Fungi</taxon>
        <taxon>Dikarya</taxon>
        <taxon>Ascomycota</taxon>
        <taxon>Pezizomycotina</taxon>
        <taxon>Sordariomycetes</taxon>
        <taxon>Hypocreomycetidae</taxon>
        <taxon>Glomerellales</taxon>
        <taxon>Glomerellaceae</taxon>
        <taxon>Colletotrichum</taxon>
        <taxon>Colletotrichum truncatum species complex</taxon>
    </lineage>
</organism>
<reference evidence="1 2" key="1">
    <citation type="journal article" date="2020" name="Phytopathology">
        <title>Genome Sequence Resources of Colletotrichum truncatum, C. plurivorum, C. musicola, and C. sojae: Four Species Pathogenic to Soybean (Glycine max).</title>
        <authorList>
            <person name="Rogerio F."/>
            <person name="Boufleur T.R."/>
            <person name="Ciampi-Guillardi M."/>
            <person name="Sukno S.A."/>
            <person name="Thon M.R."/>
            <person name="Massola Junior N.S."/>
            <person name="Baroncelli R."/>
        </authorList>
    </citation>
    <scope>NUCLEOTIDE SEQUENCE [LARGE SCALE GENOMIC DNA]</scope>
    <source>
        <strain evidence="1 2">CMES1059</strain>
    </source>
</reference>
<evidence type="ECO:0000313" key="1">
    <source>
        <dbReference type="EMBL" id="KAL0940029.1"/>
    </source>
</evidence>
<gene>
    <name evidence="1" type="ORF">CTRU02_206639</name>
</gene>
<accession>A0ACC3Z7G9</accession>
<dbReference type="EMBL" id="VUJX02000003">
    <property type="protein sequence ID" value="KAL0940029.1"/>
    <property type="molecule type" value="Genomic_DNA"/>
</dbReference>
<keyword evidence="2" id="KW-1185">Reference proteome</keyword>
<dbReference type="Proteomes" id="UP000805649">
    <property type="component" value="Unassembled WGS sequence"/>
</dbReference>